<proteinExistence type="predicted"/>
<dbReference type="Proteomes" id="UP000644192">
    <property type="component" value="Unassembled WGS sequence"/>
</dbReference>
<name>A0A6B1YIC3_PSEAI</name>
<dbReference type="EMBL" id="WXZT01000029">
    <property type="protein sequence ID" value="MZZ16613.1"/>
    <property type="molecule type" value="Genomic_DNA"/>
</dbReference>
<organism evidence="1 2">
    <name type="scientific">Pseudomonas aeruginosa</name>
    <dbReference type="NCBI Taxonomy" id="287"/>
    <lineage>
        <taxon>Bacteria</taxon>
        <taxon>Pseudomonadati</taxon>
        <taxon>Pseudomonadota</taxon>
        <taxon>Gammaproteobacteria</taxon>
        <taxon>Pseudomonadales</taxon>
        <taxon>Pseudomonadaceae</taxon>
        <taxon>Pseudomonas</taxon>
    </lineage>
</organism>
<accession>A0A6B1YIC3</accession>
<evidence type="ECO:0000313" key="2">
    <source>
        <dbReference type="Proteomes" id="UP000644192"/>
    </source>
</evidence>
<protein>
    <submittedName>
        <fullName evidence="1">Uncharacterized protein</fullName>
    </submittedName>
</protein>
<gene>
    <name evidence="1" type="ORF">GUL26_30560</name>
</gene>
<sequence>MTMLSPVNLDADITRQRLEAAFIKLRHLMHDSSDQKRQQYHGMAQGVLIAMHAVMLLDDAVFDSRTAELASEL</sequence>
<dbReference type="RefSeq" id="WP_121347207.1">
    <property type="nucleotide sequence ID" value="NZ_JAXCPS010000014.1"/>
</dbReference>
<dbReference type="AlphaFoldDB" id="A0A6B1YIC3"/>
<comment type="caution">
    <text evidence="1">The sequence shown here is derived from an EMBL/GenBank/DDBJ whole genome shotgun (WGS) entry which is preliminary data.</text>
</comment>
<reference evidence="1" key="1">
    <citation type="submission" date="2020-01" db="EMBL/GenBank/DDBJ databases">
        <title>Bacteria Cultured from War Wounds Associated with the Conflict in Eastern Ukraine.</title>
        <authorList>
            <person name="Snesrud E."/>
            <person name="Galac M.R."/>
            <person name="Mc Gann P."/>
            <person name="Valentine K."/>
            <person name="Viacheslav K."/>
        </authorList>
    </citation>
    <scope>NUCLEOTIDE SEQUENCE</scope>
    <source>
        <strain evidence="1">VNMU148</strain>
    </source>
</reference>
<evidence type="ECO:0000313" key="1">
    <source>
        <dbReference type="EMBL" id="MZZ16613.1"/>
    </source>
</evidence>